<dbReference type="Gene3D" id="6.20.120.50">
    <property type="match status" value="1"/>
</dbReference>
<accession>A0AAD1XKR0</accession>
<feature type="compositionally biased region" description="Basic and acidic residues" evidence="1">
    <location>
        <begin position="199"/>
        <end position="227"/>
    </location>
</feature>
<name>A0AAD1XKR0_EUPCR</name>
<feature type="compositionally biased region" description="Acidic residues" evidence="1">
    <location>
        <begin position="98"/>
        <end position="112"/>
    </location>
</feature>
<feature type="compositionally biased region" description="Basic residues" evidence="1">
    <location>
        <begin position="8"/>
        <end position="17"/>
    </location>
</feature>
<evidence type="ECO:0000256" key="1">
    <source>
        <dbReference type="SAM" id="MobiDB-lite"/>
    </source>
</evidence>
<dbReference type="EMBL" id="CAMPGE010015877">
    <property type="protein sequence ID" value="CAI2374472.1"/>
    <property type="molecule type" value="Genomic_DNA"/>
</dbReference>
<feature type="compositionally biased region" description="Polar residues" evidence="1">
    <location>
        <begin position="173"/>
        <end position="190"/>
    </location>
</feature>
<reference evidence="2" key="1">
    <citation type="submission" date="2023-07" db="EMBL/GenBank/DDBJ databases">
        <authorList>
            <consortium name="AG Swart"/>
            <person name="Singh M."/>
            <person name="Singh A."/>
            <person name="Seah K."/>
            <person name="Emmerich C."/>
        </authorList>
    </citation>
    <scope>NUCLEOTIDE SEQUENCE</scope>
    <source>
        <strain evidence="2">DP1</strain>
    </source>
</reference>
<feature type="compositionally biased region" description="Basic and acidic residues" evidence="1">
    <location>
        <begin position="18"/>
        <end position="46"/>
    </location>
</feature>
<feature type="region of interest" description="Disordered" evidence="1">
    <location>
        <begin position="1"/>
        <end position="153"/>
    </location>
</feature>
<dbReference type="AlphaFoldDB" id="A0AAD1XKR0"/>
<feature type="compositionally biased region" description="Acidic residues" evidence="1">
    <location>
        <begin position="228"/>
        <end position="245"/>
    </location>
</feature>
<feature type="compositionally biased region" description="Acidic residues" evidence="1">
    <location>
        <begin position="260"/>
        <end position="271"/>
    </location>
</feature>
<organism evidence="2 3">
    <name type="scientific">Euplotes crassus</name>
    <dbReference type="NCBI Taxonomy" id="5936"/>
    <lineage>
        <taxon>Eukaryota</taxon>
        <taxon>Sar</taxon>
        <taxon>Alveolata</taxon>
        <taxon>Ciliophora</taxon>
        <taxon>Intramacronucleata</taxon>
        <taxon>Spirotrichea</taxon>
        <taxon>Hypotrichia</taxon>
        <taxon>Euplotida</taxon>
        <taxon>Euplotidae</taxon>
        <taxon>Moneuplotes</taxon>
    </lineage>
</organism>
<dbReference type="Proteomes" id="UP001295684">
    <property type="component" value="Unassembled WGS sequence"/>
</dbReference>
<protein>
    <submittedName>
        <fullName evidence="2">Uncharacterized protein</fullName>
    </submittedName>
</protein>
<keyword evidence="3" id="KW-1185">Reference proteome</keyword>
<feature type="compositionally biased region" description="Basic and acidic residues" evidence="1">
    <location>
        <begin position="246"/>
        <end position="256"/>
    </location>
</feature>
<evidence type="ECO:0000313" key="2">
    <source>
        <dbReference type="EMBL" id="CAI2374472.1"/>
    </source>
</evidence>
<proteinExistence type="predicted"/>
<gene>
    <name evidence="2" type="ORF">ECRASSUSDP1_LOCUS15825</name>
</gene>
<evidence type="ECO:0000313" key="3">
    <source>
        <dbReference type="Proteomes" id="UP001295684"/>
    </source>
</evidence>
<comment type="caution">
    <text evidence="2">The sequence shown here is derived from an EMBL/GenBank/DDBJ whole genome shotgun (WGS) entry which is preliminary data.</text>
</comment>
<feature type="compositionally biased region" description="Basic and acidic residues" evidence="1">
    <location>
        <begin position="56"/>
        <end position="70"/>
    </location>
</feature>
<sequence>MEKEGVKRPKIRKKKVQRVSEEEHELEDHADSYSKDSMEAEAEKYMPKKKNLQIEVIEHPEANSKPEQIAKGDGSVVDTDPNQYSEQEPDYRRGTGNEEFEGEYEEEEEEAEPQQNHEQHRYKSFGDQTPHSDEEHEIEEPEHRKFDQEGLNSKISNNLMQEFMQNKEEFNKTTKLSKQDQQPSFEGNDQYTEEIEQTEESKIDDDLVERQAREAEELLEEAQKTMQEEEQDPSEEEEGEEDEIEDIAKKAKENRIYELNPEEEEEEDEDNKENYDGTTKFELNYTVGRIEDGSAILISKDHNLIEIPLCLLPSDIGPDRNFKAEKKRVDEILSIQKQILEIPDF</sequence>
<feature type="region of interest" description="Disordered" evidence="1">
    <location>
        <begin position="165"/>
        <end position="277"/>
    </location>
</feature>